<gene>
    <name evidence="1" type="ORF">G3I50_15645</name>
</gene>
<comment type="caution">
    <text evidence="1">The sequence shown here is derived from an EMBL/GenBank/DDBJ whole genome shotgun (WGS) entry which is preliminary data.</text>
</comment>
<protein>
    <submittedName>
        <fullName evidence="1">Regulator</fullName>
    </submittedName>
</protein>
<name>A0A7K3RWU8_9ACTN</name>
<proteinExistence type="predicted"/>
<reference evidence="1 2" key="1">
    <citation type="submission" date="2020-01" db="EMBL/GenBank/DDBJ databases">
        <title>Insect and environment-associated Actinomycetes.</title>
        <authorList>
            <person name="Currrie C."/>
            <person name="Chevrette M."/>
            <person name="Carlson C."/>
            <person name="Stubbendieck R."/>
            <person name="Wendt-Pienkowski E."/>
        </authorList>
    </citation>
    <scope>NUCLEOTIDE SEQUENCE [LARGE SCALE GENOMIC DNA]</scope>
    <source>
        <strain evidence="1 2">SID7590</strain>
    </source>
</reference>
<feature type="non-terminal residue" evidence="1">
    <location>
        <position position="1"/>
    </location>
</feature>
<organism evidence="1 2">
    <name type="scientific">Streptomyces parvus</name>
    <dbReference type="NCBI Taxonomy" id="66428"/>
    <lineage>
        <taxon>Bacteria</taxon>
        <taxon>Bacillati</taxon>
        <taxon>Actinomycetota</taxon>
        <taxon>Actinomycetes</taxon>
        <taxon>Kitasatosporales</taxon>
        <taxon>Streptomycetaceae</taxon>
        <taxon>Streptomyces</taxon>
    </lineage>
</organism>
<evidence type="ECO:0000313" key="2">
    <source>
        <dbReference type="Proteomes" id="UP000469670"/>
    </source>
</evidence>
<accession>A0A7K3RWU8</accession>
<dbReference type="Proteomes" id="UP000469670">
    <property type="component" value="Unassembled WGS sequence"/>
</dbReference>
<evidence type="ECO:0000313" key="1">
    <source>
        <dbReference type="EMBL" id="NEC19679.1"/>
    </source>
</evidence>
<dbReference type="EMBL" id="JAAGMP010000700">
    <property type="protein sequence ID" value="NEC19679.1"/>
    <property type="molecule type" value="Genomic_DNA"/>
</dbReference>
<sequence length="54" mass="5896">PQRGTPELGPVRERCELQARAAVGDEAYQRAFERGQSDNAEVGLAAALRTELQL</sequence>
<dbReference type="AlphaFoldDB" id="A0A7K3RWU8"/>